<organism evidence="1 2">
    <name type="scientific">Pedobacter jejuensis</name>
    <dbReference type="NCBI Taxonomy" id="1268550"/>
    <lineage>
        <taxon>Bacteria</taxon>
        <taxon>Pseudomonadati</taxon>
        <taxon>Bacteroidota</taxon>
        <taxon>Sphingobacteriia</taxon>
        <taxon>Sphingobacteriales</taxon>
        <taxon>Sphingobacteriaceae</taxon>
        <taxon>Pedobacter</taxon>
    </lineage>
</organism>
<comment type="caution">
    <text evidence="1">The sequence shown here is derived from an EMBL/GenBank/DDBJ whole genome shotgun (WGS) entry which is preliminary data.</text>
</comment>
<reference evidence="1 2" key="1">
    <citation type="submission" date="2018-10" db="EMBL/GenBank/DDBJ databases">
        <title>Genome sequencing of Pedobacter jejuensis TNB23.</title>
        <authorList>
            <person name="Cho Y.-J."/>
            <person name="Cho A."/>
            <person name="Kim O.-S."/>
        </authorList>
    </citation>
    <scope>NUCLEOTIDE SEQUENCE [LARGE SCALE GENOMIC DNA]</scope>
    <source>
        <strain evidence="1 2">TNB23</strain>
    </source>
</reference>
<gene>
    <name evidence="1" type="ORF">D7004_14950</name>
</gene>
<dbReference type="OrthoDB" id="676422at2"/>
<proteinExistence type="predicted"/>
<accession>A0A3N0BQX9</accession>
<evidence type="ECO:0000313" key="1">
    <source>
        <dbReference type="EMBL" id="RNL51022.1"/>
    </source>
</evidence>
<dbReference type="EMBL" id="RBEE01000042">
    <property type="protein sequence ID" value="RNL51022.1"/>
    <property type="molecule type" value="Genomic_DNA"/>
</dbReference>
<dbReference type="AlphaFoldDB" id="A0A3N0BQX9"/>
<keyword evidence="2" id="KW-1185">Reference proteome</keyword>
<sequence length="141" mass="15950">MKSIMISIAAIGFCATTLFNCNRETNSKAKVSKSQFSENDTSAKLLNPIIKIIPLTDAPSFSSDEVNQGLSEYIDLKNKYLEVLKTKDTAALKSLSAKYLHWVKGATIWSEKLKPDEIKKYSDYVFRLNKEWTHIAQEAIK</sequence>
<name>A0A3N0BQX9_9SPHI</name>
<protein>
    <submittedName>
        <fullName evidence="1">Uncharacterized protein</fullName>
    </submittedName>
</protein>
<dbReference type="Proteomes" id="UP000274046">
    <property type="component" value="Unassembled WGS sequence"/>
</dbReference>
<dbReference type="RefSeq" id="WP_123206646.1">
    <property type="nucleotide sequence ID" value="NZ_RBEE01000042.1"/>
</dbReference>
<evidence type="ECO:0000313" key="2">
    <source>
        <dbReference type="Proteomes" id="UP000274046"/>
    </source>
</evidence>